<gene>
    <name evidence="3" type="ORF">KQ657_002371</name>
</gene>
<evidence type="ECO:0000313" key="3">
    <source>
        <dbReference type="EMBL" id="KAG7195984.1"/>
    </source>
</evidence>
<keyword evidence="2" id="KW-0812">Transmembrane</keyword>
<keyword evidence="2" id="KW-0472">Membrane</keyword>
<sequence>MAGERKPSAFDRFYDMEDDNPLVRFYDAEQKLTTKDRTELGESLKRISFYSSYAAYGSATVAYFLPTIVYNYKNPGKAPPITINGKQVKPMFVFRRPFFSVFLSFGTLLVTKLILSTYLLSKAGNETTSSQQRQIWEQLRKFPTMGLGIYGEYFTKSATDDLIRMRNPREMAKELRDNPNAVRFFPSLDNLLRMPVDPKDPSNGEAWQHLREENGFPARGKKSQKHEQIHDGEASHNEDTNIEPDSTLVQDTDGEHDTNESSMSSWERLRKSGSTK</sequence>
<name>A0A9P7VDT7_9ASCO</name>
<accession>A0A9P7VDT7</accession>
<keyword evidence="4" id="KW-1185">Reference proteome</keyword>
<dbReference type="RefSeq" id="XP_043051529.1">
    <property type="nucleotide sequence ID" value="XM_043193141.1"/>
</dbReference>
<feature type="region of interest" description="Disordered" evidence="1">
    <location>
        <begin position="215"/>
        <end position="276"/>
    </location>
</feature>
<reference evidence="3" key="1">
    <citation type="submission" date="2021-03" db="EMBL/GenBank/DDBJ databases">
        <authorList>
            <person name="Palmer J.M."/>
        </authorList>
    </citation>
    <scope>NUCLEOTIDE SEQUENCE</scope>
    <source>
        <strain evidence="3">ARV_011</strain>
    </source>
</reference>
<dbReference type="Proteomes" id="UP000790833">
    <property type="component" value="Unassembled WGS sequence"/>
</dbReference>
<organism evidence="3 4">
    <name type="scientific">Scheffersomyces spartinae</name>
    <dbReference type="NCBI Taxonomy" id="45513"/>
    <lineage>
        <taxon>Eukaryota</taxon>
        <taxon>Fungi</taxon>
        <taxon>Dikarya</taxon>
        <taxon>Ascomycota</taxon>
        <taxon>Saccharomycotina</taxon>
        <taxon>Pichiomycetes</taxon>
        <taxon>Debaryomycetaceae</taxon>
        <taxon>Scheffersomyces</taxon>
    </lineage>
</organism>
<evidence type="ECO:0000313" key="4">
    <source>
        <dbReference type="Proteomes" id="UP000790833"/>
    </source>
</evidence>
<evidence type="ECO:0000256" key="2">
    <source>
        <dbReference type="SAM" id="Phobius"/>
    </source>
</evidence>
<feature type="transmembrane region" description="Helical" evidence="2">
    <location>
        <begin position="98"/>
        <end position="120"/>
    </location>
</feature>
<dbReference type="InterPro" id="IPR012470">
    <property type="entry name" value="Pup1-like"/>
</dbReference>
<protein>
    <submittedName>
        <fullName evidence="3">Uncharacterized protein</fullName>
    </submittedName>
</protein>
<dbReference type="OrthoDB" id="4010386at2759"/>
<feature type="transmembrane region" description="Helical" evidence="2">
    <location>
        <begin position="53"/>
        <end position="72"/>
    </location>
</feature>
<dbReference type="EMBL" id="JAHMUF010000002">
    <property type="protein sequence ID" value="KAG7195984.1"/>
    <property type="molecule type" value="Genomic_DNA"/>
</dbReference>
<keyword evidence="2" id="KW-1133">Transmembrane helix</keyword>
<proteinExistence type="predicted"/>
<dbReference type="Pfam" id="PF07954">
    <property type="entry name" value="DUF1689"/>
    <property type="match status" value="1"/>
</dbReference>
<feature type="compositionally biased region" description="Basic and acidic residues" evidence="1">
    <location>
        <begin position="225"/>
        <end position="239"/>
    </location>
</feature>
<comment type="caution">
    <text evidence="3">The sequence shown here is derived from an EMBL/GenBank/DDBJ whole genome shotgun (WGS) entry which is preliminary data.</text>
</comment>
<evidence type="ECO:0000256" key="1">
    <source>
        <dbReference type="SAM" id="MobiDB-lite"/>
    </source>
</evidence>
<dbReference type="AlphaFoldDB" id="A0A9P7VDT7"/>
<dbReference type="GeneID" id="66115745"/>